<name>A0A0F3IH86_9GAMM</name>
<dbReference type="PATRIC" id="fig|1632867.3.peg.1001"/>
<accession>A0A0F3IH86</accession>
<protein>
    <recommendedName>
        <fullName evidence="3">Alginate export domain-containing protein</fullName>
    </recommendedName>
</protein>
<dbReference type="InterPro" id="IPR021953">
    <property type="entry name" value="DUF3570"/>
</dbReference>
<evidence type="ECO:0000313" key="2">
    <source>
        <dbReference type="Proteomes" id="UP000033684"/>
    </source>
</evidence>
<evidence type="ECO:0008006" key="3">
    <source>
        <dbReference type="Google" id="ProtNLM"/>
    </source>
</evidence>
<dbReference type="Pfam" id="PF12094">
    <property type="entry name" value="DUF3570"/>
    <property type="match status" value="1"/>
</dbReference>
<reference evidence="2" key="1">
    <citation type="submission" date="2015-03" db="EMBL/GenBank/DDBJ databases">
        <title>Draft genome sequence of a novel methanotroph (Sn10-6) isolated from flooded ricefield rhizosphere in India.</title>
        <authorList>
            <person name="Pandit P.S."/>
            <person name="Pore S.D."/>
            <person name="Arora P."/>
            <person name="Kapse N.G."/>
            <person name="Dhakephalkar P.K."/>
            <person name="Rahalkar M.C."/>
        </authorList>
    </citation>
    <scope>NUCLEOTIDE SEQUENCE [LARGE SCALE GENOMIC DNA]</scope>
    <source>
        <strain evidence="2">Sn10-6</strain>
    </source>
</reference>
<dbReference type="Proteomes" id="UP000033684">
    <property type="component" value="Unassembled WGS sequence"/>
</dbReference>
<sequence>MNTFTTEISWHQPIAAGWLVVPRFRYYSQDAASFYRPVATNLKETVYSSDYRLQGFGAFTGGLKFVKNFNGIKNLHEGKFQIGAEYYDHSAGYELGGNSLGDFADFSYYLLTASFNLKF</sequence>
<organism evidence="1 2">
    <name type="scientific">Methylocucumis oryzae</name>
    <dbReference type="NCBI Taxonomy" id="1632867"/>
    <lineage>
        <taxon>Bacteria</taxon>
        <taxon>Pseudomonadati</taxon>
        <taxon>Pseudomonadota</taxon>
        <taxon>Gammaproteobacteria</taxon>
        <taxon>Methylococcales</taxon>
        <taxon>Methylococcaceae</taxon>
        <taxon>Methylocucumis</taxon>
    </lineage>
</organism>
<dbReference type="EMBL" id="LAJX01000134">
    <property type="protein sequence ID" value="KJV06106.1"/>
    <property type="molecule type" value="Genomic_DNA"/>
</dbReference>
<proteinExistence type="predicted"/>
<dbReference type="AlphaFoldDB" id="A0A0F3IH86"/>
<reference evidence="1 2" key="2">
    <citation type="journal article" date="2016" name="Microb. Ecol.">
        <title>Genome Characteristics of a Novel Type I Methanotroph (Sn10-6) Isolated from a Flooded Indian Rice Field.</title>
        <authorList>
            <person name="Rahalkar M.C."/>
            <person name="Pandit P.S."/>
            <person name="Dhakephalkar P.K."/>
            <person name="Pore S."/>
            <person name="Arora P."/>
            <person name="Kapse N."/>
        </authorList>
    </citation>
    <scope>NUCLEOTIDE SEQUENCE [LARGE SCALE GENOMIC DNA]</scope>
    <source>
        <strain evidence="1 2">Sn10-6</strain>
    </source>
</reference>
<comment type="caution">
    <text evidence="1">The sequence shown here is derived from an EMBL/GenBank/DDBJ whole genome shotgun (WGS) entry which is preliminary data.</text>
</comment>
<gene>
    <name evidence="1" type="ORF">VZ94_13400</name>
</gene>
<evidence type="ECO:0000313" key="1">
    <source>
        <dbReference type="EMBL" id="KJV06106.1"/>
    </source>
</evidence>
<keyword evidence="2" id="KW-1185">Reference proteome</keyword>